<evidence type="ECO:0000313" key="4">
    <source>
        <dbReference type="EMBL" id="CAF1533544.1"/>
    </source>
</evidence>
<dbReference type="Proteomes" id="UP000663828">
    <property type="component" value="Unassembled WGS sequence"/>
</dbReference>
<dbReference type="AlphaFoldDB" id="A0A815LHR1"/>
<accession>A0A815LHR1</accession>
<proteinExistence type="predicted"/>
<name>A0A815LHR1_ADIRI</name>
<keyword evidence="2" id="KW-1133">Transmembrane helix</keyword>
<evidence type="ECO:0000313" key="3">
    <source>
        <dbReference type="EMBL" id="CAF1410210.1"/>
    </source>
</evidence>
<reference evidence="3" key="1">
    <citation type="submission" date="2021-02" db="EMBL/GenBank/DDBJ databases">
        <authorList>
            <person name="Nowell W R."/>
        </authorList>
    </citation>
    <scope>NUCLEOTIDE SEQUENCE</scope>
</reference>
<evidence type="ECO:0000256" key="1">
    <source>
        <dbReference type="SAM" id="MobiDB-lite"/>
    </source>
</evidence>
<keyword evidence="5" id="KW-1185">Reference proteome</keyword>
<feature type="transmembrane region" description="Helical" evidence="2">
    <location>
        <begin position="15"/>
        <end position="32"/>
    </location>
</feature>
<dbReference type="EMBL" id="CAJNOJ010000917">
    <property type="protein sequence ID" value="CAF1533544.1"/>
    <property type="molecule type" value="Genomic_DNA"/>
</dbReference>
<dbReference type="EMBL" id="CAJNOR010003401">
    <property type="protein sequence ID" value="CAF1410210.1"/>
    <property type="molecule type" value="Genomic_DNA"/>
</dbReference>
<feature type="region of interest" description="Disordered" evidence="1">
    <location>
        <begin position="174"/>
        <end position="198"/>
    </location>
</feature>
<evidence type="ECO:0000256" key="2">
    <source>
        <dbReference type="SAM" id="Phobius"/>
    </source>
</evidence>
<dbReference type="Proteomes" id="UP000663852">
    <property type="component" value="Unassembled WGS sequence"/>
</dbReference>
<keyword evidence="2" id="KW-0472">Membrane</keyword>
<feature type="compositionally biased region" description="Acidic residues" evidence="1">
    <location>
        <begin position="174"/>
        <end position="183"/>
    </location>
</feature>
<gene>
    <name evidence="4" type="ORF">EDS130_LOCUS44765</name>
    <name evidence="3" type="ORF">XAT740_LOCUS34633</name>
</gene>
<comment type="caution">
    <text evidence="3">The sequence shown here is derived from an EMBL/GenBank/DDBJ whole genome shotgun (WGS) entry which is preliminary data.</text>
</comment>
<organism evidence="3 5">
    <name type="scientific">Adineta ricciae</name>
    <name type="common">Rotifer</name>
    <dbReference type="NCBI Taxonomy" id="249248"/>
    <lineage>
        <taxon>Eukaryota</taxon>
        <taxon>Metazoa</taxon>
        <taxon>Spiralia</taxon>
        <taxon>Gnathifera</taxon>
        <taxon>Rotifera</taxon>
        <taxon>Eurotatoria</taxon>
        <taxon>Bdelloidea</taxon>
        <taxon>Adinetida</taxon>
        <taxon>Adinetidae</taxon>
        <taxon>Adineta</taxon>
    </lineage>
</organism>
<sequence length="198" mass="23030">MRPETEVVKQQKCNLTLLATMVFMIMMMMRIMKIRRTLNIHYKNSSTKHLSDIYGVVDWMHGNKNYFQRNITICQVERQSRVTLISYVVHDCTAVTEIYRAACPGRKTNLAIANKQQHIPIEFRKTTPLNHCYPGDLSDVSGDEIELYLSQTKVKYQQGQTSRPQELAMELELESDFELETDPEQQPKRTEEGNPTTK</sequence>
<evidence type="ECO:0000313" key="5">
    <source>
        <dbReference type="Proteomes" id="UP000663828"/>
    </source>
</evidence>
<keyword evidence="2" id="KW-0812">Transmembrane</keyword>
<protein>
    <submittedName>
        <fullName evidence="3">Uncharacterized protein</fullName>
    </submittedName>
</protein>